<comment type="subcellular location">
    <subcellularLocation>
        <location evidence="1">Nucleus</location>
        <location evidence="1">Nucleolus</location>
    </subcellularLocation>
</comment>
<feature type="region of interest" description="Disordered" evidence="5">
    <location>
        <begin position="475"/>
        <end position="499"/>
    </location>
</feature>
<feature type="compositionally biased region" description="Basic and acidic residues" evidence="5">
    <location>
        <begin position="565"/>
        <end position="594"/>
    </location>
</feature>
<evidence type="ECO:0008006" key="10">
    <source>
        <dbReference type="Google" id="ProtNLM"/>
    </source>
</evidence>
<feature type="domain" description="ESF1 RRM" evidence="7">
    <location>
        <begin position="217"/>
        <end position="361"/>
    </location>
</feature>
<feature type="region of interest" description="Disordered" evidence="5">
    <location>
        <begin position="132"/>
        <end position="216"/>
    </location>
</feature>
<sequence length="731" mass="83765">MSESGSKKKDKASKNENSAMNDENAGSGRTSASKGFRSKKTEDNSEKRKKFYENIRKKHKAVSAQDDRFKSIRNDPRFRPMRLDERKVIVDDRFKAMLTDPKFNLTHKVDSRGRPAKIKSSAENMRKYYAFENEEAKEKVESVGEDETDEDDSDASEGEKPDETIPDYARGELALQSSSEDESSSDEESSASEAEDVEHPWGELDADAPRAPDTDSSRLAICNMDWDRVSAKDIYVALSSFLRPDSQILSVKIYKSEFGKERMAIEQVSGPVELKPKTNLKSKAVKEHKKPPEEEDESDEETRERVRQYQLNRLKYFYAVATFDSSETANKVYDECDGVEYESSATKFDLRFVPDSETFEEIDVVDQTSSVDLQSYVPHLFVNTALQQGKVKCTWDENDPRREKAIDELFKVVNPKSKKDKKALKKKGKLVDGLNEEDWQAYLASDSDPEENDYEAGLGKDGKLSTYRELVNSIKSKEKEDEEEKAHMEISWNPVDVEPVKELLNKKKEEEKTETPWDRYLLKLKEKKKSKRRKNPEDDEEASELTKEDLNDPFFASSNLDDEYDPIREFKKGSSKKNDEPQIKQNEEENKDDGLELLTLDMDPDAKKHFSLKKLVKLEKLKGKKKLHKNDKKKLQALDVGDDFAVDVTDPRFNAVYTNQAFSVDPSDPHFKPTTGMKAIVAEKTKRRKNTSTDVEELPNLTPKSELSSLVQNVKRKMSGNAAWKNKRARN</sequence>
<dbReference type="PANTHER" id="PTHR12202:SF0">
    <property type="entry name" value="ESF1 HOMOLOG"/>
    <property type="match status" value="1"/>
</dbReference>
<evidence type="ECO:0000256" key="4">
    <source>
        <dbReference type="ARBA" id="ARBA00023242"/>
    </source>
</evidence>
<feature type="region of interest" description="Disordered" evidence="5">
    <location>
        <begin position="527"/>
        <end position="596"/>
    </location>
</feature>
<dbReference type="EMBL" id="OA883100">
    <property type="protein sequence ID" value="CAD7277922.1"/>
    <property type="molecule type" value="Genomic_DNA"/>
</dbReference>
<evidence type="ECO:0000313" key="9">
    <source>
        <dbReference type="Proteomes" id="UP000678499"/>
    </source>
</evidence>
<dbReference type="Proteomes" id="UP000678499">
    <property type="component" value="Unassembled WGS sequence"/>
</dbReference>
<protein>
    <recommendedName>
        <fullName evidence="10">NUC153 domain-containing protein</fullName>
    </recommendedName>
</protein>
<proteinExistence type="inferred from homology"/>
<feature type="region of interest" description="Disordered" evidence="5">
    <location>
        <begin position="1"/>
        <end position="73"/>
    </location>
</feature>
<feature type="domain" description="NUC153" evidence="6">
    <location>
        <begin position="650"/>
        <end position="678"/>
    </location>
</feature>
<dbReference type="PANTHER" id="PTHR12202">
    <property type="entry name" value="ESF1 HOMOLOG"/>
    <property type="match status" value="1"/>
</dbReference>
<dbReference type="Pfam" id="PF25121">
    <property type="entry name" value="RRM_ESF1"/>
    <property type="match status" value="1"/>
</dbReference>
<feature type="compositionally biased region" description="Basic and acidic residues" evidence="5">
    <location>
        <begin position="39"/>
        <end position="55"/>
    </location>
</feature>
<feature type="compositionally biased region" description="Basic and acidic residues" evidence="5">
    <location>
        <begin position="197"/>
        <end position="216"/>
    </location>
</feature>
<dbReference type="InterPro" id="IPR039754">
    <property type="entry name" value="Esf1"/>
</dbReference>
<reference evidence="8" key="1">
    <citation type="submission" date="2020-11" db="EMBL/GenBank/DDBJ databases">
        <authorList>
            <person name="Tran Van P."/>
        </authorList>
    </citation>
    <scope>NUCLEOTIDE SEQUENCE</scope>
</reference>
<accession>A0A7R9BM66</accession>
<feature type="compositionally biased region" description="Acidic residues" evidence="5">
    <location>
        <begin position="143"/>
        <end position="156"/>
    </location>
</feature>
<dbReference type="GO" id="GO:0005730">
    <property type="term" value="C:nucleolus"/>
    <property type="evidence" value="ECO:0007669"/>
    <property type="project" value="UniProtKB-SubCell"/>
</dbReference>
<dbReference type="InterPro" id="IPR056750">
    <property type="entry name" value="RRM_ESF1"/>
</dbReference>
<dbReference type="AlphaFoldDB" id="A0A7R9BM66"/>
<keyword evidence="4" id="KW-0539">Nucleus</keyword>
<dbReference type="GO" id="GO:0003723">
    <property type="term" value="F:RNA binding"/>
    <property type="evidence" value="ECO:0007669"/>
    <property type="project" value="TreeGrafter"/>
</dbReference>
<feature type="region of interest" description="Disordered" evidence="5">
    <location>
        <begin position="276"/>
        <end position="303"/>
    </location>
</feature>
<dbReference type="Pfam" id="PF08159">
    <property type="entry name" value="NUC153"/>
    <property type="match status" value="1"/>
</dbReference>
<evidence type="ECO:0000256" key="5">
    <source>
        <dbReference type="SAM" id="MobiDB-lite"/>
    </source>
</evidence>
<gene>
    <name evidence="8" type="ORF">NMOB1V02_LOCUS5641</name>
</gene>
<name>A0A7R9BM66_9CRUS</name>
<comment type="similarity">
    <text evidence="2">Belongs to the ESF1 family.</text>
</comment>
<dbReference type="EMBL" id="CAJPEX010001063">
    <property type="protein sequence ID" value="CAG0918074.1"/>
    <property type="molecule type" value="Genomic_DNA"/>
</dbReference>
<organism evidence="8">
    <name type="scientific">Notodromas monacha</name>
    <dbReference type="NCBI Taxonomy" id="399045"/>
    <lineage>
        <taxon>Eukaryota</taxon>
        <taxon>Metazoa</taxon>
        <taxon>Ecdysozoa</taxon>
        <taxon>Arthropoda</taxon>
        <taxon>Crustacea</taxon>
        <taxon>Oligostraca</taxon>
        <taxon>Ostracoda</taxon>
        <taxon>Podocopa</taxon>
        <taxon>Podocopida</taxon>
        <taxon>Cypridocopina</taxon>
        <taxon>Cypridoidea</taxon>
        <taxon>Cyprididae</taxon>
        <taxon>Notodromas</taxon>
    </lineage>
</organism>
<evidence type="ECO:0000256" key="1">
    <source>
        <dbReference type="ARBA" id="ARBA00004604"/>
    </source>
</evidence>
<dbReference type="GO" id="GO:0006364">
    <property type="term" value="P:rRNA processing"/>
    <property type="evidence" value="ECO:0007669"/>
    <property type="project" value="InterPro"/>
</dbReference>
<dbReference type="InterPro" id="IPR012580">
    <property type="entry name" value="NUC153"/>
</dbReference>
<evidence type="ECO:0000256" key="3">
    <source>
        <dbReference type="ARBA" id="ARBA00023054"/>
    </source>
</evidence>
<keyword evidence="3" id="KW-0175">Coiled coil</keyword>
<evidence type="ECO:0000259" key="7">
    <source>
        <dbReference type="Pfam" id="PF25121"/>
    </source>
</evidence>
<feature type="compositionally biased region" description="Acidic residues" evidence="5">
    <location>
        <begin position="179"/>
        <end position="196"/>
    </location>
</feature>
<dbReference type="OrthoDB" id="431825at2759"/>
<evidence type="ECO:0000259" key="6">
    <source>
        <dbReference type="Pfam" id="PF08159"/>
    </source>
</evidence>
<evidence type="ECO:0000256" key="2">
    <source>
        <dbReference type="ARBA" id="ARBA00009087"/>
    </source>
</evidence>
<feature type="compositionally biased region" description="Basic and acidic residues" evidence="5">
    <location>
        <begin position="475"/>
        <end position="488"/>
    </location>
</feature>
<keyword evidence="9" id="KW-1185">Reference proteome</keyword>
<evidence type="ECO:0000313" key="8">
    <source>
        <dbReference type="EMBL" id="CAD7277922.1"/>
    </source>
</evidence>